<dbReference type="Pfam" id="PF06949">
    <property type="entry name" value="DUF1292"/>
    <property type="match status" value="1"/>
</dbReference>
<protein>
    <submittedName>
        <fullName evidence="1">DUF1292 domain-containing protein</fullName>
    </submittedName>
</protein>
<dbReference type="InterPro" id="IPR009711">
    <property type="entry name" value="UPF0473"/>
</dbReference>
<accession>A0AA95ETG8</accession>
<dbReference type="AlphaFoldDB" id="A0AA95ETG8"/>
<proteinExistence type="predicted"/>
<sequence length="96" mass="11015">MSELTSLRQLYGDIIELEDDENRALPYHIVAELSLNAKQYVILQSETDRQDDTFEVFQVAVDAEGEVQLETVVEDDEWEAVAEAYDDMQFGNNDQP</sequence>
<reference evidence="1" key="1">
    <citation type="submission" date="2023-03" db="EMBL/GenBank/DDBJ databases">
        <title>Andean soil-derived lignocellulolytic bacterial consortium as a source of novel taxa and putative plastic-active enzymes.</title>
        <authorList>
            <person name="Diaz-Garcia L."/>
            <person name="Chuvochina M."/>
            <person name="Feuerriegel G."/>
            <person name="Bunk B."/>
            <person name="Sproer C."/>
            <person name="Streit W.R."/>
            <person name="Rodriguez L.M."/>
            <person name="Overmann J."/>
            <person name="Jimenez D.J."/>
        </authorList>
    </citation>
    <scope>NUCLEOTIDE SEQUENCE</scope>
    <source>
        <strain evidence="1">MAG 2441</strain>
    </source>
</reference>
<gene>
    <name evidence="1" type="ORF">P0Y55_11110</name>
</gene>
<name>A0AA95ETG8_9BACL</name>
<evidence type="ECO:0000313" key="2">
    <source>
        <dbReference type="Proteomes" id="UP001178662"/>
    </source>
</evidence>
<dbReference type="EMBL" id="CP119317">
    <property type="protein sequence ID" value="WEK53143.1"/>
    <property type="molecule type" value="Genomic_DNA"/>
</dbReference>
<dbReference type="Proteomes" id="UP001178662">
    <property type="component" value="Chromosome"/>
</dbReference>
<evidence type="ECO:0000313" key="1">
    <source>
        <dbReference type="EMBL" id="WEK53143.1"/>
    </source>
</evidence>
<organism evidence="1 2">
    <name type="scientific">Candidatus Cohnella colombiensis</name>
    <dbReference type="NCBI Taxonomy" id="3121368"/>
    <lineage>
        <taxon>Bacteria</taxon>
        <taxon>Bacillati</taxon>
        <taxon>Bacillota</taxon>
        <taxon>Bacilli</taxon>
        <taxon>Bacillales</taxon>
        <taxon>Paenibacillaceae</taxon>
        <taxon>Cohnella</taxon>
    </lineage>
</organism>
<keyword evidence="2" id="KW-1185">Reference proteome</keyword>